<dbReference type="GO" id="GO:0005737">
    <property type="term" value="C:cytoplasm"/>
    <property type="evidence" value="ECO:0007669"/>
    <property type="project" value="UniProtKB-SubCell"/>
</dbReference>
<comment type="caution">
    <text evidence="15">The sequence shown here is derived from an EMBL/GenBank/DDBJ whole genome shotgun (WGS) entry which is preliminary data.</text>
</comment>
<evidence type="ECO:0000256" key="12">
    <source>
        <dbReference type="PROSITE-ProRule" id="PRU00546"/>
    </source>
</evidence>
<dbReference type="HAMAP" id="MF_01152">
    <property type="entry name" value="DnaJ"/>
    <property type="match status" value="1"/>
</dbReference>
<dbReference type="PROSITE" id="PS51188">
    <property type="entry name" value="ZF_CR"/>
    <property type="match status" value="1"/>
</dbReference>
<feature type="binding site" evidence="11">
    <location>
        <position position="201"/>
    </location>
    <ligand>
        <name>Zn(2+)</name>
        <dbReference type="ChEBI" id="CHEBI:29105"/>
        <label>1</label>
    </ligand>
</feature>
<dbReference type="NCBIfam" id="NF008035">
    <property type="entry name" value="PRK10767.1"/>
    <property type="match status" value="1"/>
</dbReference>
<feature type="domain" description="J" evidence="13">
    <location>
        <begin position="5"/>
        <end position="70"/>
    </location>
</feature>
<feature type="repeat" description="CXXCXGXG motif" evidence="11">
    <location>
        <begin position="198"/>
        <end position="205"/>
    </location>
</feature>
<dbReference type="Gene3D" id="2.10.230.10">
    <property type="entry name" value="Heat shock protein DnaJ, cysteine-rich domain"/>
    <property type="match status" value="1"/>
</dbReference>
<keyword evidence="11" id="KW-0963">Cytoplasm</keyword>
<comment type="similarity">
    <text evidence="9 11">Belongs to the DnaJ family.</text>
</comment>
<dbReference type="InterPro" id="IPR036410">
    <property type="entry name" value="HSP_DnaJ_Cys-rich_dom_sf"/>
</dbReference>
<dbReference type="PROSITE" id="PS50076">
    <property type="entry name" value="DNAJ_2"/>
    <property type="match status" value="1"/>
</dbReference>
<comment type="subunit">
    <text evidence="11">Homodimer.</text>
</comment>
<evidence type="ECO:0000259" key="13">
    <source>
        <dbReference type="PROSITE" id="PS50076"/>
    </source>
</evidence>
<evidence type="ECO:0000256" key="10">
    <source>
        <dbReference type="ARBA" id="ARBA00067609"/>
    </source>
</evidence>
<dbReference type="InterPro" id="IPR008971">
    <property type="entry name" value="HSP40/DnaJ_pept-bd"/>
</dbReference>
<dbReference type="CDD" id="cd10747">
    <property type="entry name" value="DnaJ_C"/>
    <property type="match status" value="1"/>
</dbReference>
<dbReference type="Pfam" id="PF00684">
    <property type="entry name" value="DnaJ_CXXCXGXG"/>
    <property type="match status" value="1"/>
</dbReference>
<dbReference type="InterPro" id="IPR012724">
    <property type="entry name" value="DnaJ"/>
</dbReference>
<feature type="binding site" evidence="11">
    <location>
        <position position="187"/>
    </location>
    <ligand>
        <name>Zn(2+)</name>
        <dbReference type="ChEBI" id="CHEBI:29105"/>
        <label>2</label>
    </ligand>
</feature>
<comment type="subcellular location">
    <subcellularLocation>
        <location evidence="11">Cytoplasm</location>
    </subcellularLocation>
</comment>
<evidence type="ECO:0000256" key="8">
    <source>
        <dbReference type="ARBA" id="ARBA00053423"/>
    </source>
</evidence>
<dbReference type="Gene3D" id="1.10.287.110">
    <property type="entry name" value="DnaJ domain"/>
    <property type="match status" value="1"/>
</dbReference>
<reference evidence="15" key="1">
    <citation type="journal article" date="2020" name="mSystems">
        <title>Genome- and Community-Level Interaction Insights into Carbon Utilization and Element Cycling Functions of Hydrothermarchaeota in Hydrothermal Sediment.</title>
        <authorList>
            <person name="Zhou Z."/>
            <person name="Liu Y."/>
            <person name="Xu W."/>
            <person name="Pan J."/>
            <person name="Luo Z.H."/>
            <person name="Li M."/>
        </authorList>
    </citation>
    <scope>NUCLEOTIDE SEQUENCE [LARGE SCALE GENOMIC DNA]</scope>
    <source>
        <strain evidence="15">SpSt-711</strain>
    </source>
</reference>
<dbReference type="FunFam" id="2.10.230.10:FF:000002">
    <property type="entry name" value="Molecular chaperone DnaJ"/>
    <property type="match status" value="1"/>
</dbReference>
<protein>
    <recommendedName>
        <fullName evidence="10 11">Chaperone protein DnaJ</fullName>
    </recommendedName>
</protein>
<keyword evidence="6 11" id="KW-0346">Stress response</keyword>
<dbReference type="AlphaFoldDB" id="A0A7V4N2M8"/>
<dbReference type="Pfam" id="PF01556">
    <property type="entry name" value="DnaJ_C"/>
    <property type="match status" value="1"/>
</dbReference>
<dbReference type="SUPFAM" id="SSF46565">
    <property type="entry name" value="Chaperone J-domain"/>
    <property type="match status" value="1"/>
</dbReference>
<name>A0A7V4N2M8_9BACT</name>
<dbReference type="GO" id="GO:0005524">
    <property type="term" value="F:ATP binding"/>
    <property type="evidence" value="ECO:0007669"/>
    <property type="project" value="InterPro"/>
</dbReference>
<evidence type="ECO:0000256" key="4">
    <source>
        <dbReference type="ARBA" id="ARBA00022771"/>
    </source>
</evidence>
<keyword evidence="3 11" id="KW-0677">Repeat</keyword>
<evidence type="ECO:0000256" key="5">
    <source>
        <dbReference type="ARBA" id="ARBA00022833"/>
    </source>
</evidence>
<sequence length="381" mass="43635">MVYKDYYTILGVPRDATQEEIKRAYRRLALKYHPDRNPGNKEAEEKFKEISEAYEVLSDPEKRAIYDAYGYSGLRSSGYRGFENISDIFKAFSDIFEEFFNFSFEEKFHTKPRDGADLSYEIALDFEDLFQDKKVKLEIEKFEICDFCKGLGYDLEKGVKICEVCKGTGRVTYTEGFFRISYTCPDCKGKGKAYIAHCEKCKGSGKVWKKKEFEVVIPAGIEDGSILRIPKEGEPGLFGGKPGDLFLRVKIKPHRYFYREKNDVIGQLKINLVSAILGDKIKIPYFGEELEIQIPPGIQSGEEIIIEGKGLPDVKTSKRGNLILKAQIEIPKNLSKEGEKLLKKFAEVEGIKNFGNELLSNPKISKNKKNKFWEKFIFGNK</sequence>
<feature type="binding site" evidence="11">
    <location>
        <position position="145"/>
    </location>
    <ligand>
        <name>Zn(2+)</name>
        <dbReference type="ChEBI" id="CHEBI:29105"/>
        <label>1</label>
    </ligand>
</feature>
<dbReference type="CDD" id="cd10719">
    <property type="entry name" value="DnaJ_zf"/>
    <property type="match status" value="1"/>
</dbReference>
<dbReference type="InterPro" id="IPR018253">
    <property type="entry name" value="DnaJ_domain_CS"/>
</dbReference>
<dbReference type="InterPro" id="IPR002939">
    <property type="entry name" value="DnaJ_C"/>
</dbReference>
<dbReference type="EMBL" id="DTEI01000009">
    <property type="protein sequence ID" value="HGU15132.1"/>
    <property type="molecule type" value="Genomic_DNA"/>
</dbReference>
<dbReference type="SMART" id="SM00271">
    <property type="entry name" value="DnaJ"/>
    <property type="match status" value="1"/>
</dbReference>
<evidence type="ECO:0000256" key="6">
    <source>
        <dbReference type="ARBA" id="ARBA00023016"/>
    </source>
</evidence>
<comment type="function">
    <text evidence="8 11">Participates actively in the response to hyperosmotic and heat shock by preventing the aggregation of stress-denatured proteins and by disaggregating proteins, also in an autonomous, DnaK-independent fashion. Unfolded proteins bind initially to DnaJ; upon interaction with the DnaJ-bound protein, DnaK hydrolyzes its bound ATP, resulting in the formation of a stable complex. GrpE releases ADP from DnaK; ATP binding to DnaK triggers the release of the substrate protein, thus completing the reaction cycle. Several rounds of ATP-dependent interactions between DnaJ, DnaK and GrpE are required for fully efficient folding. Also involved, together with DnaK and GrpE, in the DNA replication of plasmids through activation of initiation proteins.</text>
</comment>
<evidence type="ECO:0000256" key="9">
    <source>
        <dbReference type="ARBA" id="ARBA00061004"/>
    </source>
</evidence>
<evidence type="ECO:0000256" key="1">
    <source>
        <dbReference type="ARBA" id="ARBA00022705"/>
    </source>
</evidence>
<feature type="zinc finger region" description="CR-type" evidence="12">
    <location>
        <begin position="132"/>
        <end position="210"/>
    </location>
</feature>
<feature type="domain" description="CR-type" evidence="14">
    <location>
        <begin position="132"/>
        <end position="210"/>
    </location>
</feature>
<evidence type="ECO:0000256" key="11">
    <source>
        <dbReference type="HAMAP-Rule" id="MF_01152"/>
    </source>
</evidence>
<gene>
    <name evidence="11 15" type="primary">dnaJ</name>
    <name evidence="15" type="ORF">ENU91_00490</name>
</gene>
<dbReference type="InterPro" id="IPR001623">
    <property type="entry name" value="DnaJ_domain"/>
</dbReference>
<feature type="binding site" evidence="11">
    <location>
        <position position="198"/>
    </location>
    <ligand>
        <name>Zn(2+)</name>
        <dbReference type="ChEBI" id="CHEBI:29105"/>
        <label>1</label>
    </ligand>
</feature>
<dbReference type="SUPFAM" id="SSF49493">
    <property type="entry name" value="HSP40/DnaJ peptide-binding domain"/>
    <property type="match status" value="2"/>
</dbReference>
<dbReference type="GO" id="GO:0042026">
    <property type="term" value="P:protein refolding"/>
    <property type="evidence" value="ECO:0007669"/>
    <property type="project" value="TreeGrafter"/>
</dbReference>
<dbReference type="FunFam" id="1.10.287.110:FF:000034">
    <property type="entry name" value="Chaperone protein DnaJ"/>
    <property type="match status" value="1"/>
</dbReference>
<keyword evidence="1 11" id="KW-0235">DNA replication</keyword>
<dbReference type="FunFam" id="2.60.260.20:FF:000005">
    <property type="entry name" value="Chaperone protein dnaJ 1, mitochondrial"/>
    <property type="match status" value="1"/>
</dbReference>
<keyword evidence="7 11" id="KW-0143">Chaperone</keyword>
<proteinExistence type="inferred from homology"/>
<dbReference type="PROSITE" id="PS00636">
    <property type="entry name" value="DNAJ_1"/>
    <property type="match status" value="1"/>
</dbReference>
<dbReference type="GO" id="GO:0031072">
    <property type="term" value="F:heat shock protein binding"/>
    <property type="evidence" value="ECO:0007669"/>
    <property type="project" value="InterPro"/>
</dbReference>
<organism evidence="15">
    <name type="scientific">Thermodesulfobacterium geofontis</name>
    <dbReference type="NCBI Taxonomy" id="1295609"/>
    <lineage>
        <taxon>Bacteria</taxon>
        <taxon>Pseudomonadati</taxon>
        <taxon>Thermodesulfobacteriota</taxon>
        <taxon>Thermodesulfobacteria</taxon>
        <taxon>Thermodesulfobacteriales</taxon>
        <taxon>Thermodesulfobacteriaceae</taxon>
        <taxon>Thermodesulfobacterium</taxon>
    </lineage>
</organism>
<accession>A0A7V4N2M8</accession>
<feature type="binding site" evidence="11">
    <location>
        <position position="184"/>
    </location>
    <ligand>
        <name>Zn(2+)</name>
        <dbReference type="ChEBI" id="CHEBI:29105"/>
        <label>2</label>
    </ligand>
</feature>
<dbReference type="Pfam" id="PF00226">
    <property type="entry name" value="DnaJ"/>
    <property type="match status" value="1"/>
</dbReference>
<dbReference type="NCBIfam" id="TIGR02349">
    <property type="entry name" value="DnaJ_bact"/>
    <property type="match status" value="1"/>
</dbReference>
<feature type="repeat" description="CXXCXGXG motif" evidence="11">
    <location>
        <begin position="162"/>
        <end position="169"/>
    </location>
</feature>
<feature type="repeat" description="CXXCXGXG motif" evidence="11">
    <location>
        <begin position="145"/>
        <end position="152"/>
    </location>
</feature>
<dbReference type="PRINTS" id="PR00625">
    <property type="entry name" value="JDOMAIN"/>
</dbReference>
<dbReference type="InterPro" id="IPR036869">
    <property type="entry name" value="J_dom_sf"/>
</dbReference>
<dbReference type="GO" id="GO:0008270">
    <property type="term" value="F:zinc ion binding"/>
    <property type="evidence" value="ECO:0007669"/>
    <property type="project" value="UniProtKB-UniRule"/>
</dbReference>
<evidence type="ECO:0000256" key="2">
    <source>
        <dbReference type="ARBA" id="ARBA00022723"/>
    </source>
</evidence>
<feature type="repeat" description="CXXCXGXG motif" evidence="11">
    <location>
        <begin position="184"/>
        <end position="191"/>
    </location>
</feature>
<dbReference type="PANTHER" id="PTHR43096:SF10">
    <property type="entry name" value="CHAPERONE PROTEIN DNAJ A6, CHLOROPLASTIC"/>
    <property type="match status" value="1"/>
</dbReference>
<keyword evidence="2 11" id="KW-0479">Metal-binding</keyword>
<dbReference type="CDD" id="cd06257">
    <property type="entry name" value="DnaJ"/>
    <property type="match status" value="1"/>
</dbReference>
<feature type="binding site" evidence="11">
    <location>
        <position position="162"/>
    </location>
    <ligand>
        <name>Zn(2+)</name>
        <dbReference type="ChEBI" id="CHEBI:29105"/>
        <label>2</label>
    </ligand>
</feature>
<keyword evidence="5 11" id="KW-0862">Zinc</keyword>
<evidence type="ECO:0000256" key="7">
    <source>
        <dbReference type="ARBA" id="ARBA00023186"/>
    </source>
</evidence>
<dbReference type="InterPro" id="IPR001305">
    <property type="entry name" value="HSP_DnaJ_Cys-rich_dom"/>
</dbReference>
<evidence type="ECO:0000256" key="3">
    <source>
        <dbReference type="ARBA" id="ARBA00022737"/>
    </source>
</evidence>
<dbReference type="SUPFAM" id="SSF57938">
    <property type="entry name" value="DnaJ/Hsp40 cysteine-rich domain"/>
    <property type="match status" value="1"/>
</dbReference>
<comment type="cofactor">
    <cofactor evidence="11">
        <name>Zn(2+)</name>
        <dbReference type="ChEBI" id="CHEBI:29105"/>
    </cofactor>
    <text evidence="11">Binds 2 Zn(2+) ions per monomer.</text>
</comment>
<dbReference type="GO" id="GO:0009408">
    <property type="term" value="P:response to heat"/>
    <property type="evidence" value="ECO:0007669"/>
    <property type="project" value="InterPro"/>
</dbReference>
<evidence type="ECO:0000313" key="15">
    <source>
        <dbReference type="EMBL" id="HGU15132.1"/>
    </source>
</evidence>
<evidence type="ECO:0000259" key="14">
    <source>
        <dbReference type="PROSITE" id="PS51188"/>
    </source>
</evidence>
<dbReference type="Gene3D" id="2.60.260.20">
    <property type="entry name" value="Urease metallochaperone UreE, N-terminal domain"/>
    <property type="match status" value="2"/>
</dbReference>
<dbReference type="GO" id="GO:0051082">
    <property type="term" value="F:unfolded protein binding"/>
    <property type="evidence" value="ECO:0007669"/>
    <property type="project" value="UniProtKB-UniRule"/>
</dbReference>
<feature type="binding site" evidence="11">
    <location>
        <position position="165"/>
    </location>
    <ligand>
        <name>Zn(2+)</name>
        <dbReference type="ChEBI" id="CHEBI:29105"/>
        <label>2</label>
    </ligand>
</feature>
<dbReference type="PANTHER" id="PTHR43096">
    <property type="entry name" value="DNAJ HOMOLOG 1, MITOCHONDRIAL-RELATED"/>
    <property type="match status" value="1"/>
</dbReference>
<keyword evidence="4 11" id="KW-0863">Zinc-finger</keyword>
<dbReference type="GO" id="GO:0006260">
    <property type="term" value="P:DNA replication"/>
    <property type="evidence" value="ECO:0007669"/>
    <property type="project" value="UniProtKB-KW"/>
</dbReference>
<feature type="binding site" evidence="11">
    <location>
        <position position="148"/>
    </location>
    <ligand>
        <name>Zn(2+)</name>
        <dbReference type="ChEBI" id="CHEBI:29105"/>
        <label>1</label>
    </ligand>
</feature>
<comment type="domain">
    <text evidence="11">The J domain is necessary and sufficient to stimulate DnaK ATPase activity. Zinc center 1 plays an important role in the autonomous, DnaK-independent chaperone activity of DnaJ. Zinc center 2 is essential for interaction with DnaK and for DnaJ activity.</text>
</comment>